<evidence type="ECO:0000313" key="2">
    <source>
        <dbReference type="Proteomes" id="UP000271162"/>
    </source>
</evidence>
<dbReference type="Proteomes" id="UP000271162">
    <property type="component" value="Unassembled WGS sequence"/>
</dbReference>
<reference evidence="1 2" key="2">
    <citation type="submission" date="2018-11" db="EMBL/GenBank/DDBJ databases">
        <authorList>
            <consortium name="Pathogen Informatics"/>
        </authorList>
    </citation>
    <scope>NUCLEOTIDE SEQUENCE [LARGE SCALE GENOMIC DNA]</scope>
</reference>
<name>A0A0N4YVP8_NIPBR</name>
<dbReference type="WBParaSite" id="NBR_0002132001-mRNA-1">
    <property type="protein sequence ID" value="NBR_0002132001-mRNA-1"/>
    <property type="gene ID" value="NBR_0002132001"/>
</dbReference>
<reference evidence="3" key="1">
    <citation type="submission" date="2017-02" db="UniProtKB">
        <authorList>
            <consortium name="WormBaseParasite"/>
        </authorList>
    </citation>
    <scope>IDENTIFICATION</scope>
</reference>
<dbReference type="EMBL" id="UYSL01026183">
    <property type="protein sequence ID" value="VDL85067.1"/>
    <property type="molecule type" value="Genomic_DNA"/>
</dbReference>
<dbReference type="OMA" id="CANLPWT"/>
<evidence type="ECO:0000313" key="3">
    <source>
        <dbReference type="WBParaSite" id="NBR_0002132001-mRNA-1"/>
    </source>
</evidence>
<sequence>MEEQFKRQHGARHRQFQVEDDVYVKDYRHQKPTWTAGRILRRQGSTTYTVRVGDLTWIHHAEQIRPSSSMTVVYKLLDAFDMPSFTNNHDKDSPP</sequence>
<accession>A0A0N4YVP8</accession>
<gene>
    <name evidence="1" type="ORF">NBR_LOCUS21321</name>
</gene>
<proteinExistence type="predicted"/>
<organism evidence="3">
    <name type="scientific">Nippostrongylus brasiliensis</name>
    <name type="common">Rat hookworm</name>
    <dbReference type="NCBI Taxonomy" id="27835"/>
    <lineage>
        <taxon>Eukaryota</taxon>
        <taxon>Metazoa</taxon>
        <taxon>Ecdysozoa</taxon>
        <taxon>Nematoda</taxon>
        <taxon>Chromadorea</taxon>
        <taxon>Rhabditida</taxon>
        <taxon>Rhabditina</taxon>
        <taxon>Rhabditomorpha</taxon>
        <taxon>Strongyloidea</taxon>
        <taxon>Heligmosomidae</taxon>
        <taxon>Nippostrongylus</taxon>
    </lineage>
</organism>
<dbReference type="AlphaFoldDB" id="A0A0N4YVP8"/>
<dbReference type="STRING" id="27835.A0A0N4YVP8"/>
<keyword evidence="2" id="KW-1185">Reference proteome</keyword>
<evidence type="ECO:0000313" key="1">
    <source>
        <dbReference type="EMBL" id="VDL85067.1"/>
    </source>
</evidence>
<protein>
    <submittedName>
        <fullName evidence="3">MLVIN_C domain-containing protein</fullName>
    </submittedName>
</protein>